<evidence type="ECO:0000313" key="2">
    <source>
        <dbReference type="EMBL" id="KAG0289314.1"/>
    </source>
</evidence>
<dbReference type="AlphaFoldDB" id="A0A9P6QU27"/>
<dbReference type="InterPro" id="IPR050767">
    <property type="entry name" value="Sel1_AlgK"/>
</dbReference>
<comment type="caution">
    <text evidence="2">The sequence shown here is derived from an EMBL/GenBank/DDBJ whole genome shotgun (WGS) entry which is preliminary data.</text>
</comment>
<dbReference type="OrthoDB" id="2425131at2759"/>
<name>A0A9P6QU27_9FUNG</name>
<evidence type="ECO:0008006" key="4">
    <source>
        <dbReference type="Google" id="ProtNLM"/>
    </source>
</evidence>
<dbReference type="Gene3D" id="1.25.40.10">
    <property type="entry name" value="Tetratricopeptide repeat domain"/>
    <property type="match status" value="1"/>
</dbReference>
<dbReference type="SUPFAM" id="SSF81901">
    <property type="entry name" value="HCP-like"/>
    <property type="match status" value="2"/>
</dbReference>
<proteinExistence type="inferred from homology"/>
<organism evidence="2 3">
    <name type="scientific">Linnemannia gamsii</name>
    <dbReference type="NCBI Taxonomy" id="64522"/>
    <lineage>
        <taxon>Eukaryota</taxon>
        <taxon>Fungi</taxon>
        <taxon>Fungi incertae sedis</taxon>
        <taxon>Mucoromycota</taxon>
        <taxon>Mortierellomycotina</taxon>
        <taxon>Mortierellomycetes</taxon>
        <taxon>Mortierellales</taxon>
        <taxon>Mortierellaceae</taxon>
        <taxon>Linnemannia</taxon>
    </lineage>
</organism>
<gene>
    <name evidence="2" type="ORF">BGZ97_006492</name>
</gene>
<dbReference type="PANTHER" id="PTHR11102">
    <property type="entry name" value="SEL-1-LIKE PROTEIN"/>
    <property type="match status" value="1"/>
</dbReference>
<comment type="similarity">
    <text evidence="1">Belongs to the sel-1 family.</text>
</comment>
<dbReference type="SMART" id="SM00671">
    <property type="entry name" value="SEL1"/>
    <property type="match status" value="6"/>
</dbReference>
<dbReference type="InterPro" id="IPR006597">
    <property type="entry name" value="Sel1-like"/>
</dbReference>
<dbReference type="Proteomes" id="UP000823405">
    <property type="component" value="Unassembled WGS sequence"/>
</dbReference>
<dbReference type="Pfam" id="PF08238">
    <property type="entry name" value="Sel1"/>
    <property type="match status" value="6"/>
</dbReference>
<evidence type="ECO:0000313" key="3">
    <source>
        <dbReference type="Proteomes" id="UP000823405"/>
    </source>
</evidence>
<keyword evidence="3" id="KW-1185">Reference proteome</keyword>
<evidence type="ECO:0000256" key="1">
    <source>
        <dbReference type="ARBA" id="ARBA00038101"/>
    </source>
</evidence>
<reference evidence="2" key="1">
    <citation type="journal article" date="2020" name="Fungal Divers.">
        <title>Resolving the Mortierellaceae phylogeny through synthesis of multi-gene phylogenetics and phylogenomics.</title>
        <authorList>
            <person name="Vandepol N."/>
            <person name="Liber J."/>
            <person name="Desiro A."/>
            <person name="Na H."/>
            <person name="Kennedy M."/>
            <person name="Barry K."/>
            <person name="Grigoriev I.V."/>
            <person name="Miller A.N."/>
            <person name="O'Donnell K."/>
            <person name="Stajich J.E."/>
            <person name="Bonito G."/>
        </authorList>
    </citation>
    <scope>NUCLEOTIDE SEQUENCE</scope>
    <source>
        <strain evidence="2">NVP60</strain>
    </source>
</reference>
<dbReference type="InterPro" id="IPR011990">
    <property type="entry name" value="TPR-like_helical_dom_sf"/>
</dbReference>
<dbReference type="PANTHER" id="PTHR11102:SF160">
    <property type="entry name" value="ERAD-ASSOCIATED E3 UBIQUITIN-PROTEIN LIGASE COMPONENT HRD3"/>
    <property type="match status" value="1"/>
</dbReference>
<dbReference type="EMBL" id="JAAAIN010002880">
    <property type="protein sequence ID" value="KAG0289314.1"/>
    <property type="molecule type" value="Genomic_DNA"/>
</dbReference>
<accession>A0A9P6QU27</accession>
<sequence length="472" mass="52034">MLCTEAVTQECVQAIRPVYNTSPVQNAPITATDQGVVHVTIQLDPEGRKIVLWEDVQFALKGAINIRHGTKILSFLRGSDYQALLPLRIVALPSVVLDVLVEDPLVQMDVVNRALLVVQPTPLPMPLSGTQSPSSQSEPRPAPLCDDMVECDFNVYADRTLDMLTVPLLSLDQIKRHTENDELNLSITRPFDCNSSWQSQQNSLEPSDGAINEDIADTIVQAVHCDIRAQKMLAMAFQRGSDGLSQSYELAFKWYLRAAEQGDSFAQLCVGSLLAYGQGVPQDYTKAATWYLMAANQGLAVAQFYLGVMYYEGLGVPQEYSKAIEWYIKAAQQGHPDAMVSLGIVSARGWGVPEDRSKAVEWFSKAADQGNRGGETLLGLAYLHGHGAPRDVELAMEWFLKAASKGYIDGQVLVGAMYAKGLGVVEDSTRAMEWYLKAANRGHVQARKRFEDLKVKGYGVHLVLEEPLPYVK</sequence>
<protein>
    <recommendedName>
        <fullName evidence="4">HCP-like protein</fullName>
    </recommendedName>
</protein>